<dbReference type="Proteomes" id="UP000321085">
    <property type="component" value="Unassembled WGS sequence"/>
</dbReference>
<dbReference type="AlphaFoldDB" id="A0A512BYB7"/>
<protein>
    <submittedName>
        <fullName evidence="2">Uncharacterized protein</fullName>
    </submittedName>
</protein>
<reference evidence="2 3" key="1">
    <citation type="submission" date="2019-07" db="EMBL/GenBank/DDBJ databases">
        <title>Whole genome shotgun sequence of Microvirga aerophila NBRC 106136.</title>
        <authorList>
            <person name="Hosoyama A."/>
            <person name="Uohara A."/>
            <person name="Ohji S."/>
            <person name="Ichikawa N."/>
        </authorList>
    </citation>
    <scope>NUCLEOTIDE SEQUENCE [LARGE SCALE GENOMIC DNA]</scope>
    <source>
        <strain evidence="2 3">NBRC 106136</strain>
    </source>
</reference>
<comment type="caution">
    <text evidence="2">The sequence shown here is derived from an EMBL/GenBank/DDBJ whole genome shotgun (WGS) entry which is preliminary data.</text>
</comment>
<feature type="region of interest" description="Disordered" evidence="1">
    <location>
        <begin position="162"/>
        <end position="185"/>
    </location>
</feature>
<evidence type="ECO:0000256" key="1">
    <source>
        <dbReference type="SAM" id="MobiDB-lite"/>
    </source>
</evidence>
<organism evidence="2 3">
    <name type="scientific">Microvirga aerophila</name>
    <dbReference type="NCBI Taxonomy" id="670291"/>
    <lineage>
        <taxon>Bacteria</taxon>
        <taxon>Pseudomonadati</taxon>
        <taxon>Pseudomonadota</taxon>
        <taxon>Alphaproteobacteria</taxon>
        <taxon>Hyphomicrobiales</taxon>
        <taxon>Methylobacteriaceae</taxon>
        <taxon>Microvirga</taxon>
    </lineage>
</organism>
<accession>A0A512BYB7</accession>
<feature type="compositionally biased region" description="Low complexity" evidence="1">
    <location>
        <begin position="164"/>
        <end position="179"/>
    </location>
</feature>
<keyword evidence="3" id="KW-1185">Reference proteome</keyword>
<evidence type="ECO:0000313" key="3">
    <source>
        <dbReference type="Proteomes" id="UP000321085"/>
    </source>
</evidence>
<gene>
    <name evidence="2" type="ORF">MAE02_46520</name>
</gene>
<proteinExistence type="predicted"/>
<evidence type="ECO:0000313" key="2">
    <source>
        <dbReference type="EMBL" id="GEO16956.1"/>
    </source>
</evidence>
<sequence>MLRSPSRKSKALRPADIAAAFWGCGDLLARETNELVRLGVPVTALTEPFPVRVGYVVFDELGFRFKPRGINEVEGVRAFLFLITDKHGEVSDIVAWAPMVRRLSTWLNRASALGEEAVGTAHPSSQSELRVWPTPLEWLQAGREGLCFIRPAATILQFSAGNQSPAKDGAGAPSSASSGGCAGKR</sequence>
<dbReference type="EMBL" id="BJYU01000082">
    <property type="protein sequence ID" value="GEO16956.1"/>
    <property type="molecule type" value="Genomic_DNA"/>
</dbReference>
<name>A0A512BYB7_9HYPH</name>